<comment type="caution">
    <text evidence="2">The sequence shown here is derived from an EMBL/GenBank/DDBJ whole genome shotgun (WGS) entry which is preliminary data.</text>
</comment>
<sequence length="57" mass="5606">MDSGTTNKGSTRRNQRRRYGDDATVQRGDGDGGGGDSDGDGDGGGGGGGGDGGGEWW</sequence>
<feature type="compositionally biased region" description="Gly residues" evidence="1">
    <location>
        <begin position="31"/>
        <end position="57"/>
    </location>
</feature>
<accession>A0AA40KHU5</accession>
<evidence type="ECO:0000313" key="3">
    <source>
        <dbReference type="Proteomes" id="UP001177670"/>
    </source>
</evidence>
<organism evidence="2 3">
    <name type="scientific">Melipona bicolor</name>
    <dbReference type="NCBI Taxonomy" id="60889"/>
    <lineage>
        <taxon>Eukaryota</taxon>
        <taxon>Metazoa</taxon>
        <taxon>Ecdysozoa</taxon>
        <taxon>Arthropoda</taxon>
        <taxon>Hexapoda</taxon>
        <taxon>Insecta</taxon>
        <taxon>Pterygota</taxon>
        <taxon>Neoptera</taxon>
        <taxon>Endopterygota</taxon>
        <taxon>Hymenoptera</taxon>
        <taxon>Apocrita</taxon>
        <taxon>Aculeata</taxon>
        <taxon>Apoidea</taxon>
        <taxon>Anthophila</taxon>
        <taxon>Apidae</taxon>
        <taxon>Melipona</taxon>
    </lineage>
</organism>
<gene>
    <name evidence="2" type="ORF">K0M31_010683</name>
</gene>
<name>A0AA40KHU5_9HYME</name>
<protein>
    <submittedName>
        <fullName evidence="2">Uncharacterized protein</fullName>
    </submittedName>
</protein>
<reference evidence="2" key="1">
    <citation type="submission" date="2021-10" db="EMBL/GenBank/DDBJ databases">
        <title>Melipona bicolor Genome sequencing and assembly.</title>
        <authorList>
            <person name="Araujo N.S."/>
            <person name="Arias M.C."/>
        </authorList>
    </citation>
    <scope>NUCLEOTIDE SEQUENCE</scope>
    <source>
        <strain evidence="2">USP_2M_L1-L4_2017</strain>
        <tissue evidence="2">Whole body</tissue>
    </source>
</reference>
<dbReference type="AlphaFoldDB" id="A0AA40KHU5"/>
<proteinExistence type="predicted"/>
<evidence type="ECO:0000313" key="2">
    <source>
        <dbReference type="EMBL" id="KAK1120899.1"/>
    </source>
</evidence>
<feature type="region of interest" description="Disordered" evidence="1">
    <location>
        <begin position="1"/>
        <end position="57"/>
    </location>
</feature>
<evidence type="ECO:0000256" key="1">
    <source>
        <dbReference type="SAM" id="MobiDB-lite"/>
    </source>
</evidence>
<dbReference type="Proteomes" id="UP001177670">
    <property type="component" value="Unassembled WGS sequence"/>
</dbReference>
<dbReference type="EMBL" id="JAHYIQ010000028">
    <property type="protein sequence ID" value="KAK1120899.1"/>
    <property type="molecule type" value="Genomic_DNA"/>
</dbReference>
<keyword evidence="3" id="KW-1185">Reference proteome</keyword>